<reference evidence="2" key="1">
    <citation type="submission" date="2013-08" db="EMBL/GenBank/DDBJ databases">
        <authorList>
            <person name="Mendez C."/>
            <person name="Richter M."/>
            <person name="Ferrer M."/>
            <person name="Sanchez J."/>
        </authorList>
    </citation>
    <scope>NUCLEOTIDE SEQUENCE</scope>
</reference>
<dbReference type="AlphaFoldDB" id="T1C0Q0"/>
<name>T1C0Q0_9ZZZZ</name>
<organism evidence="2">
    <name type="scientific">mine drainage metagenome</name>
    <dbReference type="NCBI Taxonomy" id="410659"/>
    <lineage>
        <taxon>unclassified sequences</taxon>
        <taxon>metagenomes</taxon>
        <taxon>ecological metagenomes</taxon>
    </lineage>
</organism>
<dbReference type="EMBL" id="AUZZ01002550">
    <property type="protein sequence ID" value="EQD59720.1"/>
    <property type="molecule type" value="Genomic_DNA"/>
</dbReference>
<feature type="non-terminal residue" evidence="2">
    <location>
        <position position="1"/>
    </location>
</feature>
<evidence type="ECO:0000256" key="1">
    <source>
        <dbReference type="SAM" id="MobiDB-lite"/>
    </source>
</evidence>
<gene>
    <name evidence="2" type="ORF">B2A_03837</name>
</gene>
<feature type="region of interest" description="Disordered" evidence="1">
    <location>
        <begin position="55"/>
        <end position="89"/>
    </location>
</feature>
<sequence>RARAGHEADTAHHHLADIHGFRPVACIRAGRVAISSAASQPSACSREAPHIAGSGCSATHMAGRSGRPNSAQRTPVGLPCGMPGIGMMD</sequence>
<accession>T1C0Q0</accession>
<feature type="non-terminal residue" evidence="2">
    <location>
        <position position="89"/>
    </location>
</feature>
<reference evidence="2" key="2">
    <citation type="journal article" date="2014" name="ISME J.">
        <title>Microbial stratification in low pH oxic and suboxic macroscopic growths along an acid mine drainage.</title>
        <authorList>
            <person name="Mendez-Garcia C."/>
            <person name="Mesa V."/>
            <person name="Sprenger R.R."/>
            <person name="Richter M."/>
            <person name="Diez M.S."/>
            <person name="Solano J."/>
            <person name="Bargiela R."/>
            <person name="Golyshina O.V."/>
            <person name="Manteca A."/>
            <person name="Ramos J.L."/>
            <person name="Gallego J.R."/>
            <person name="Llorente I."/>
            <person name="Martins Dos Santos V.A."/>
            <person name="Jensen O.N."/>
            <person name="Pelaez A.I."/>
            <person name="Sanchez J."/>
            <person name="Ferrer M."/>
        </authorList>
    </citation>
    <scope>NUCLEOTIDE SEQUENCE</scope>
</reference>
<comment type="caution">
    <text evidence="2">The sequence shown here is derived from an EMBL/GenBank/DDBJ whole genome shotgun (WGS) entry which is preliminary data.</text>
</comment>
<evidence type="ECO:0000313" key="2">
    <source>
        <dbReference type="EMBL" id="EQD59720.1"/>
    </source>
</evidence>
<protein>
    <submittedName>
        <fullName evidence="2">Uncharacterized protein</fullName>
    </submittedName>
</protein>
<proteinExistence type="predicted"/>